<reference evidence="2 3" key="1">
    <citation type="submission" date="2018-03" db="EMBL/GenBank/DDBJ databases">
        <title>Cross-interface Injection: A General Nanoliter Liquid Handling Method Applied to Single Cells Genome Amplification Automated Nanoliter Liquid Handling Applied to Single Cell Multiple Displacement Amplification.</title>
        <authorList>
            <person name="Yun J."/>
            <person name="Xu P."/>
            <person name="Xu J."/>
            <person name="Dai X."/>
            <person name="Wang Y."/>
            <person name="Zheng X."/>
            <person name="Cao C."/>
            <person name="Yi Q."/>
            <person name="Zhu Y."/>
            <person name="Wang L."/>
            <person name="Dong Z."/>
            <person name="Huang Y."/>
            <person name="Huang L."/>
            <person name="Du W."/>
        </authorList>
    </citation>
    <scope>NUCLEOTIDE SEQUENCE [LARGE SCALE GENOMIC DNA]</scope>
    <source>
        <strain evidence="2 3">Z-D1-2</strain>
    </source>
</reference>
<evidence type="ECO:0000313" key="3">
    <source>
        <dbReference type="Proteomes" id="UP000240608"/>
    </source>
</evidence>
<evidence type="ECO:0008006" key="4">
    <source>
        <dbReference type="Google" id="ProtNLM"/>
    </source>
</evidence>
<dbReference type="InterPro" id="IPR058087">
    <property type="entry name" value="XAC2610_dom"/>
</dbReference>
<dbReference type="NCBIfam" id="NF047539">
    <property type="entry name" value="XAC2610_fam"/>
    <property type="match status" value="1"/>
</dbReference>
<accession>A0A2T4DU45</accession>
<feature type="chain" id="PRO_5015734733" description="VCBS repeat-containing protein" evidence="1">
    <location>
        <begin position="20"/>
        <end position="291"/>
    </location>
</feature>
<feature type="signal peptide" evidence="1">
    <location>
        <begin position="1"/>
        <end position="19"/>
    </location>
</feature>
<comment type="caution">
    <text evidence="2">The sequence shown here is derived from an EMBL/GenBank/DDBJ whole genome shotgun (WGS) entry which is preliminary data.</text>
</comment>
<sequence>MKKTFILLTLFLLTNNLFSQTTYTGHVGKYPVELVTYIFSDGVARAFYVYTKFDEPIIIDGTLKNGLLSLTEKDGSGKESASLVFKDFDANKTSLNGTWTDLASNKSLQITLTKSFNIDYGDDLEWQSKELLQPATMENKYFKLLISKEKGSFYARVAGLKIFEKRTDKLLQQIDLDCQLWGINNISVGDYNFDGIPDFSVFEQSYAGPNTSSIYFLFNPQTGNFFRSSFEGTSLDFDEKAKRIYEHNQCCAGTSHMNATYKVENNEMVLVEKRCTEYNEEQDDYIQVDCE</sequence>
<proteinExistence type="predicted"/>
<dbReference type="Proteomes" id="UP000240608">
    <property type="component" value="Unassembled WGS sequence"/>
</dbReference>
<evidence type="ECO:0000313" key="2">
    <source>
        <dbReference type="EMBL" id="PTB97286.1"/>
    </source>
</evidence>
<evidence type="ECO:0000256" key="1">
    <source>
        <dbReference type="SAM" id="SignalP"/>
    </source>
</evidence>
<name>A0A2T4DU45_9BACT</name>
<organism evidence="2 3">
    <name type="scientific">Marivirga lumbricoides</name>
    <dbReference type="NCBI Taxonomy" id="1046115"/>
    <lineage>
        <taxon>Bacteria</taxon>
        <taxon>Pseudomonadati</taxon>
        <taxon>Bacteroidota</taxon>
        <taxon>Cytophagia</taxon>
        <taxon>Cytophagales</taxon>
        <taxon>Marivirgaceae</taxon>
        <taxon>Marivirga</taxon>
    </lineage>
</organism>
<dbReference type="AlphaFoldDB" id="A0A2T4DU45"/>
<gene>
    <name evidence="2" type="ORF">C9994_03675</name>
</gene>
<dbReference type="EMBL" id="PYVU01000019">
    <property type="protein sequence ID" value="PTB97286.1"/>
    <property type="molecule type" value="Genomic_DNA"/>
</dbReference>
<keyword evidence="1" id="KW-0732">Signal</keyword>
<protein>
    <recommendedName>
        <fullName evidence="4">VCBS repeat-containing protein</fullName>
    </recommendedName>
</protein>